<sequence length="259" mass="29445">MKVFVINLKRSTERKEFIQKQLYNAKIEFEFVEGVDGNALSNTYLESICDFNPLSKTPYLFKKGVYGCALSHYNIYKKIVEEKISCALVLEDDVNINSNLKDILDALEKKIKENEVILLFSQNTYTPTVYSSLDREDILENYSIHYPLNIGALGSAAGYVITHKAAEGMVSTVLPIKYAADAWHQFFNNCAIKNIRSVLPYPILPAGLESNIDYISKKGVIQVIKKFSAIQLLLKYRRKLLLNKTKAYSIVDQKSPLIK</sequence>
<dbReference type="RefSeq" id="WP_219157715.1">
    <property type="nucleotide sequence ID" value="NZ_JAHWGL010000014.1"/>
</dbReference>
<evidence type="ECO:0000313" key="2">
    <source>
        <dbReference type="EMBL" id="MBW3128033.1"/>
    </source>
</evidence>
<dbReference type="Proteomes" id="UP000826188">
    <property type="component" value="Unassembled WGS sequence"/>
</dbReference>
<name>A0ABS6WX35_9BACT</name>
<evidence type="ECO:0000313" key="3">
    <source>
        <dbReference type="Proteomes" id="UP000826188"/>
    </source>
</evidence>
<keyword evidence="3" id="KW-1185">Reference proteome</keyword>
<reference evidence="2 3" key="1">
    <citation type="submission" date="2021-07" db="EMBL/GenBank/DDBJ databases">
        <title>Hymenobacter profundi sp. nov., isolated from deep-sea water.</title>
        <authorList>
            <person name="Kim M.K."/>
        </authorList>
    </citation>
    <scope>NUCLEOTIDE SEQUENCE [LARGE SCALE GENOMIC DNA]</scope>
    <source>
        <strain evidence="2 3">M2</strain>
    </source>
</reference>
<evidence type="ECO:0000259" key="1">
    <source>
        <dbReference type="Pfam" id="PF01755"/>
    </source>
</evidence>
<dbReference type="CDD" id="cd06532">
    <property type="entry name" value="Glyco_transf_25"/>
    <property type="match status" value="1"/>
</dbReference>
<feature type="domain" description="Glycosyl transferase family 25" evidence="1">
    <location>
        <begin position="2"/>
        <end position="181"/>
    </location>
</feature>
<organism evidence="2 3">
    <name type="scientific">Hymenobacter profundi</name>
    <dbReference type="NCBI Taxonomy" id="1982110"/>
    <lineage>
        <taxon>Bacteria</taxon>
        <taxon>Pseudomonadati</taxon>
        <taxon>Bacteroidota</taxon>
        <taxon>Cytophagia</taxon>
        <taxon>Cytophagales</taxon>
        <taxon>Hymenobacteraceae</taxon>
        <taxon>Hymenobacter</taxon>
    </lineage>
</organism>
<accession>A0ABS6WX35</accession>
<proteinExistence type="predicted"/>
<dbReference type="EMBL" id="JAHWGL010000014">
    <property type="protein sequence ID" value="MBW3128033.1"/>
    <property type="molecule type" value="Genomic_DNA"/>
</dbReference>
<comment type="caution">
    <text evidence="2">The sequence shown here is derived from an EMBL/GenBank/DDBJ whole genome shotgun (WGS) entry which is preliminary data.</text>
</comment>
<dbReference type="Pfam" id="PF01755">
    <property type="entry name" value="Glyco_transf_25"/>
    <property type="match status" value="1"/>
</dbReference>
<protein>
    <submittedName>
        <fullName evidence="2">Glycosyltransferase family 25 protein</fullName>
    </submittedName>
</protein>
<gene>
    <name evidence="2" type="ORF">KYK14_05705</name>
</gene>
<dbReference type="InterPro" id="IPR002654">
    <property type="entry name" value="Glyco_trans_25"/>
</dbReference>